<feature type="region of interest" description="Disordered" evidence="1">
    <location>
        <begin position="1"/>
        <end position="63"/>
    </location>
</feature>
<dbReference type="AlphaFoldDB" id="A0A1H8K2G0"/>
<dbReference type="Pfam" id="PF14151">
    <property type="entry name" value="YfhD"/>
    <property type="match status" value="1"/>
</dbReference>
<evidence type="ECO:0000256" key="1">
    <source>
        <dbReference type="SAM" id="MobiDB-lite"/>
    </source>
</evidence>
<dbReference type="EMBL" id="FOBW01000024">
    <property type="protein sequence ID" value="SEN87219.1"/>
    <property type="molecule type" value="Genomic_DNA"/>
</dbReference>
<gene>
    <name evidence="2" type="ORF">SAMN05192533_12422</name>
</gene>
<protein>
    <submittedName>
        <fullName evidence="2">YfhD-like protein</fullName>
    </submittedName>
</protein>
<evidence type="ECO:0000313" key="3">
    <source>
        <dbReference type="Proteomes" id="UP000198553"/>
    </source>
</evidence>
<dbReference type="Proteomes" id="UP000198553">
    <property type="component" value="Unassembled WGS sequence"/>
</dbReference>
<dbReference type="InterPro" id="IPR025435">
    <property type="entry name" value="YfhD-like"/>
</dbReference>
<organism evidence="2 3">
    <name type="scientific">Mesobacillus persicus</name>
    <dbReference type="NCBI Taxonomy" id="930146"/>
    <lineage>
        <taxon>Bacteria</taxon>
        <taxon>Bacillati</taxon>
        <taxon>Bacillota</taxon>
        <taxon>Bacilli</taxon>
        <taxon>Bacillales</taxon>
        <taxon>Bacillaceae</taxon>
        <taxon>Mesobacillus</taxon>
    </lineage>
</organism>
<dbReference type="OrthoDB" id="2973490at2"/>
<feature type="compositionally biased region" description="Basic and acidic residues" evidence="1">
    <location>
        <begin position="24"/>
        <end position="56"/>
    </location>
</feature>
<keyword evidence="3" id="KW-1185">Reference proteome</keyword>
<accession>A0A1H8K2G0</accession>
<dbReference type="STRING" id="930146.SAMN05192533_12422"/>
<reference evidence="3" key="1">
    <citation type="submission" date="2016-10" db="EMBL/GenBank/DDBJ databases">
        <authorList>
            <person name="Varghese N."/>
            <person name="Submissions S."/>
        </authorList>
    </citation>
    <scope>NUCLEOTIDE SEQUENCE [LARGE SCALE GENOMIC DNA]</scope>
    <source>
        <strain evidence="3">B48,IBRC-M 10115,DSM 25386,CECT 8001</strain>
    </source>
</reference>
<proteinExistence type="predicted"/>
<dbReference type="RefSeq" id="WP_090750199.1">
    <property type="nucleotide sequence ID" value="NZ_FOBW01000024.1"/>
</dbReference>
<evidence type="ECO:0000313" key="2">
    <source>
        <dbReference type="EMBL" id="SEN87219.1"/>
    </source>
</evidence>
<name>A0A1H8K2G0_9BACI</name>
<sequence length="63" mass="7105">MGRSRGQRSRDKNTAKLPQVPKNMKSDGLDVEFNRELADHEDLEAMARSKAADARAKGKKQKH</sequence>